<proteinExistence type="predicted"/>
<reference evidence="1 2" key="1">
    <citation type="submission" date="2016-10" db="EMBL/GenBank/DDBJ databases">
        <authorList>
            <person name="de Groot N.N."/>
        </authorList>
    </citation>
    <scope>NUCLEOTIDE SEQUENCE [LARGE SCALE GENOMIC DNA]</scope>
    <source>
        <strain evidence="1 2">DSM 45610</strain>
    </source>
</reference>
<dbReference type="Proteomes" id="UP000198534">
    <property type="component" value="Unassembled WGS sequence"/>
</dbReference>
<organism evidence="1 2">
    <name type="scientific">Marininema mesophilum</name>
    <dbReference type="NCBI Taxonomy" id="1048340"/>
    <lineage>
        <taxon>Bacteria</taxon>
        <taxon>Bacillati</taxon>
        <taxon>Bacillota</taxon>
        <taxon>Bacilli</taxon>
        <taxon>Bacillales</taxon>
        <taxon>Thermoactinomycetaceae</taxon>
        <taxon>Marininema</taxon>
    </lineage>
</organism>
<evidence type="ECO:0000313" key="2">
    <source>
        <dbReference type="Proteomes" id="UP000198534"/>
    </source>
</evidence>
<accession>A0A1H2XQ87</accession>
<dbReference type="EMBL" id="FNNQ01000008">
    <property type="protein sequence ID" value="SDW94916.1"/>
    <property type="molecule type" value="Genomic_DNA"/>
</dbReference>
<dbReference type="STRING" id="1048340.SAMN05444487_10816"/>
<keyword evidence="2" id="KW-1185">Reference proteome</keyword>
<dbReference type="AlphaFoldDB" id="A0A1H2XQ87"/>
<sequence>MSIIGLKELLNMRDIRYAILYTDLQNITDVKEVREMTASSTYSFIMN</sequence>
<evidence type="ECO:0000313" key="1">
    <source>
        <dbReference type="EMBL" id="SDW94916.1"/>
    </source>
</evidence>
<name>A0A1H2XQ87_9BACL</name>
<protein>
    <submittedName>
        <fullName evidence="1">Uncharacterized protein</fullName>
    </submittedName>
</protein>
<gene>
    <name evidence="1" type="ORF">SAMN05444487_10816</name>
</gene>